<name>A0AAD4T019_9MAGN</name>
<organism evidence="3 4">
    <name type="scientific">Papaver atlanticum</name>
    <dbReference type="NCBI Taxonomy" id="357466"/>
    <lineage>
        <taxon>Eukaryota</taxon>
        <taxon>Viridiplantae</taxon>
        <taxon>Streptophyta</taxon>
        <taxon>Embryophyta</taxon>
        <taxon>Tracheophyta</taxon>
        <taxon>Spermatophyta</taxon>
        <taxon>Magnoliopsida</taxon>
        <taxon>Ranunculales</taxon>
        <taxon>Papaveraceae</taxon>
        <taxon>Papaveroideae</taxon>
        <taxon>Papaver</taxon>
    </lineage>
</organism>
<dbReference type="EMBL" id="JAJJMB010007708">
    <property type="protein sequence ID" value="KAI3928706.1"/>
    <property type="molecule type" value="Genomic_DNA"/>
</dbReference>
<evidence type="ECO:0000256" key="2">
    <source>
        <dbReference type="PROSITE-ProRule" id="PRU00708"/>
    </source>
</evidence>
<dbReference type="GO" id="GO:0009451">
    <property type="term" value="P:RNA modification"/>
    <property type="evidence" value="ECO:0007669"/>
    <property type="project" value="InterPro"/>
</dbReference>
<keyword evidence="1" id="KW-0677">Repeat</keyword>
<keyword evidence="4" id="KW-1185">Reference proteome</keyword>
<dbReference type="InterPro" id="IPR046960">
    <property type="entry name" value="PPR_At4g14850-like_plant"/>
</dbReference>
<evidence type="ECO:0000313" key="3">
    <source>
        <dbReference type="EMBL" id="KAI3928706.1"/>
    </source>
</evidence>
<feature type="repeat" description="PPR" evidence="2">
    <location>
        <begin position="506"/>
        <end position="540"/>
    </location>
</feature>
<dbReference type="InterPro" id="IPR046848">
    <property type="entry name" value="E_motif"/>
</dbReference>
<dbReference type="Pfam" id="PF13041">
    <property type="entry name" value="PPR_2"/>
    <property type="match status" value="3"/>
</dbReference>
<protein>
    <recommendedName>
        <fullName evidence="5">Pentatricopeptide repeat-containing protein</fullName>
    </recommendedName>
</protein>
<dbReference type="FunFam" id="1.25.40.10:FF:000344">
    <property type="entry name" value="Pentatricopeptide repeat-containing protein"/>
    <property type="match status" value="1"/>
</dbReference>
<dbReference type="FunFam" id="1.25.40.10:FF:001093">
    <property type="entry name" value="Pentatricopeptide repeat-containing protein At2g34400"/>
    <property type="match status" value="1"/>
</dbReference>
<dbReference type="AlphaFoldDB" id="A0AAD4T019"/>
<dbReference type="PANTHER" id="PTHR47926:SF452">
    <property type="entry name" value="PENTATRICOPEPTIDE REPEAT-CONTAINING PROTEIN"/>
    <property type="match status" value="1"/>
</dbReference>
<feature type="repeat" description="PPR" evidence="2">
    <location>
        <begin position="157"/>
        <end position="191"/>
    </location>
</feature>
<proteinExistence type="predicted"/>
<reference evidence="3" key="1">
    <citation type="submission" date="2022-04" db="EMBL/GenBank/DDBJ databases">
        <title>A functionally conserved STORR gene fusion in Papaver species that diverged 16.8 million years ago.</title>
        <authorList>
            <person name="Catania T."/>
        </authorList>
    </citation>
    <scope>NUCLEOTIDE SEQUENCE</scope>
    <source>
        <strain evidence="3">S-188037</strain>
    </source>
</reference>
<dbReference type="Pfam" id="PF01535">
    <property type="entry name" value="PPR"/>
    <property type="match status" value="2"/>
</dbReference>
<evidence type="ECO:0000313" key="4">
    <source>
        <dbReference type="Proteomes" id="UP001202328"/>
    </source>
</evidence>
<dbReference type="NCBIfam" id="TIGR00756">
    <property type="entry name" value="PPR"/>
    <property type="match status" value="6"/>
</dbReference>
<dbReference type="FunFam" id="1.25.40.10:FF:000073">
    <property type="entry name" value="Pentatricopeptide repeat-containing protein chloroplastic"/>
    <property type="match status" value="1"/>
</dbReference>
<dbReference type="InterPro" id="IPR011990">
    <property type="entry name" value="TPR-like_helical_dom_sf"/>
</dbReference>
<comment type="caution">
    <text evidence="3">The sequence shown here is derived from an EMBL/GenBank/DDBJ whole genome shotgun (WGS) entry which is preliminary data.</text>
</comment>
<feature type="repeat" description="PPR" evidence="2">
    <location>
        <begin position="258"/>
        <end position="292"/>
    </location>
</feature>
<dbReference type="InterPro" id="IPR002885">
    <property type="entry name" value="PPR_rpt"/>
</dbReference>
<dbReference type="Pfam" id="PF20431">
    <property type="entry name" value="E_motif"/>
    <property type="match status" value="1"/>
</dbReference>
<dbReference type="Proteomes" id="UP001202328">
    <property type="component" value="Unassembled WGS sequence"/>
</dbReference>
<dbReference type="GO" id="GO:0003723">
    <property type="term" value="F:RNA binding"/>
    <property type="evidence" value="ECO:0007669"/>
    <property type="project" value="InterPro"/>
</dbReference>
<feature type="repeat" description="PPR" evidence="2">
    <location>
        <begin position="293"/>
        <end position="327"/>
    </location>
</feature>
<dbReference type="PANTHER" id="PTHR47926">
    <property type="entry name" value="PENTATRICOPEPTIDE REPEAT-CONTAINING PROTEIN"/>
    <property type="match status" value="1"/>
</dbReference>
<accession>A0AAD4T019</accession>
<evidence type="ECO:0000256" key="1">
    <source>
        <dbReference type="ARBA" id="ARBA00022737"/>
    </source>
</evidence>
<evidence type="ECO:0008006" key="5">
    <source>
        <dbReference type="Google" id="ProtNLM"/>
    </source>
</evidence>
<dbReference type="PROSITE" id="PS51375">
    <property type="entry name" value="PPR"/>
    <property type="match status" value="5"/>
</dbReference>
<dbReference type="Pfam" id="PF12854">
    <property type="entry name" value="PPR_1"/>
    <property type="match status" value="1"/>
</dbReference>
<dbReference type="Pfam" id="PF13812">
    <property type="entry name" value="PPR_3"/>
    <property type="match status" value="1"/>
</dbReference>
<feature type="repeat" description="PPR" evidence="2">
    <location>
        <begin position="608"/>
        <end position="642"/>
    </location>
</feature>
<sequence>FHLPTVHWDMDMVMVSSTHSTSLLGSSWFIPNHLSSSCTTTSTTTSTRHNIILRHKKISLLKPYFSSKPTAVLPLSYKLSETLIKTVVSSENLIARLENSPTTLSHKEGIQIHAHIIQLGLSNNVYLASKLLYFYYCVKDVDSAWSVFSSIPRDKLNQFFWNTMIRTYVDSDCFVNAVELFLKMLVMGFVPNEFTYPFVLKSCSALNLVEAGRQIHGFLIVNGYEHDVFAMSALLDFYVKCGCFWDACKLFDRLPERNEVTWNSMVSGYAQNGYWNHALGALELMGKSGIQVEVSSWNSIMAGCVRVGDGKLAFETFRRMLVSEFPVKPNSATFNTLLPIIIPMELCLLNLKQLHGFAIRQKEITGLDSVDDERLSCSIASGYAYHGCIEYASELFDLISLKTSQLWISMISGFINSNNSPEAFRYFQKMVIQCDGELKNLSKVPLTLLLPECSPSSSNGLEIHAHAYRVGFESNTSVNNALVAMYARRGDIESSTRVFLRTPEKDIVSWNSMINCFSVNNDFDRAIQLFHKLHSEDIKPDKFTFSSVLNGCGELAAHRQGTVTHSCIIRSGFSEGYCAVQNSLMDMYGKCGCIDEAKQIFDEMDCKDVVSWNTIIKTYGLHARPTEALSLFSEMQEDGWRPNRITFIALLSACSHGGLVDEGLIFLQLMIMDYGIVPDVEHYTCVVDSLARVGRLQEAYDLIKSMTVKPDDCVWGALLGGCRIHGNVPLGEIAAYHLMKLKPQHPGYHVLLSNIYKDASRENEAAQVRAEMKDRGVFKFPGCSWIEICGEFHNFMTADKSHKKCTNIYSTLDGLTEQLMVEGYVPNLEFKVSSDFFL</sequence>
<dbReference type="Gene3D" id="1.25.40.10">
    <property type="entry name" value="Tetratricopeptide repeat domain"/>
    <property type="match status" value="4"/>
</dbReference>
<feature type="non-terminal residue" evidence="3">
    <location>
        <position position="1"/>
    </location>
</feature>
<gene>
    <name evidence="3" type="ORF">MKW98_024307</name>
</gene>